<evidence type="ECO:0000259" key="7">
    <source>
        <dbReference type="PROSITE" id="PS50847"/>
    </source>
</evidence>
<keyword evidence="4" id="KW-0572">Peptidoglycan-anchor</keyword>
<reference evidence="8 9" key="1">
    <citation type="submission" date="2024-03" db="EMBL/GenBank/DDBJ databases">
        <title>YIM 134122 draft genome.</title>
        <authorList>
            <person name="Zuo S."/>
            <person name="Xiong L."/>
        </authorList>
    </citation>
    <scope>NUCLEOTIDE SEQUENCE [LARGE SCALE GENOMIC DNA]</scope>
    <source>
        <strain evidence="8 9">YIM 134122</strain>
    </source>
</reference>
<dbReference type="InterPro" id="IPR019931">
    <property type="entry name" value="LPXTG_anchor"/>
</dbReference>
<proteinExistence type="predicted"/>
<evidence type="ECO:0000256" key="2">
    <source>
        <dbReference type="ARBA" id="ARBA00022525"/>
    </source>
</evidence>
<organism evidence="8 9">
    <name type="scientific">Leifsonia stereocauli</name>
    <dbReference type="NCBI Taxonomy" id="3134136"/>
    <lineage>
        <taxon>Bacteria</taxon>
        <taxon>Bacillati</taxon>
        <taxon>Actinomycetota</taxon>
        <taxon>Actinomycetes</taxon>
        <taxon>Micrococcales</taxon>
        <taxon>Microbacteriaceae</taxon>
        <taxon>Leifsonia</taxon>
    </lineage>
</organism>
<feature type="chain" id="PRO_5045059142" evidence="6">
    <location>
        <begin position="35"/>
        <end position="244"/>
    </location>
</feature>
<dbReference type="PROSITE" id="PS50847">
    <property type="entry name" value="GRAM_POS_ANCHORING"/>
    <property type="match status" value="1"/>
</dbReference>
<evidence type="ECO:0000256" key="5">
    <source>
        <dbReference type="SAM" id="Phobius"/>
    </source>
</evidence>
<keyword evidence="5" id="KW-0472">Membrane</keyword>
<evidence type="ECO:0000256" key="1">
    <source>
        <dbReference type="ARBA" id="ARBA00022512"/>
    </source>
</evidence>
<keyword evidence="5" id="KW-0812">Transmembrane</keyword>
<keyword evidence="5" id="KW-1133">Transmembrane helix</keyword>
<dbReference type="RefSeq" id="WP_342114064.1">
    <property type="nucleotide sequence ID" value="NZ_JBCAUN010000002.1"/>
</dbReference>
<evidence type="ECO:0000256" key="3">
    <source>
        <dbReference type="ARBA" id="ARBA00022729"/>
    </source>
</evidence>
<sequence length="244" mass="24497">MRSGRIPPNRPVAITGAVALAFALWGSPASTASASATPDAISVSSDGVSFAPTLPTGLFATLGTFIPGRSASARIWVRNDSSVAARLRVDAWIEDSTDASYTAALSIRATVADTEGANVGLGPQPSSCTPLVDDRLVGAGSVVPITFRLSMADVGGTTAQAASADAVLRFTMTEDAVPDPATDECPTGGATIPIVGGPGAAPASDHDLDVLAHTGVDPVVPIAAAAALLTGGLAAILRRRRRES</sequence>
<dbReference type="Proteomes" id="UP001425155">
    <property type="component" value="Unassembled WGS sequence"/>
</dbReference>
<comment type="caution">
    <text evidence="8">The sequence shown here is derived from an EMBL/GenBank/DDBJ whole genome shotgun (WGS) entry which is preliminary data.</text>
</comment>
<keyword evidence="1" id="KW-0134">Cell wall</keyword>
<evidence type="ECO:0000256" key="6">
    <source>
        <dbReference type="SAM" id="SignalP"/>
    </source>
</evidence>
<evidence type="ECO:0000256" key="4">
    <source>
        <dbReference type="ARBA" id="ARBA00023088"/>
    </source>
</evidence>
<evidence type="ECO:0000313" key="8">
    <source>
        <dbReference type="EMBL" id="MEN1947131.1"/>
    </source>
</evidence>
<feature type="domain" description="Gram-positive cocci surface proteins LPxTG" evidence="7">
    <location>
        <begin position="211"/>
        <end position="244"/>
    </location>
</feature>
<dbReference type="NCBIfam" id="TIGR01167">
    <property type="entry name" value="LPXTG_anchor"/>
    <property type="match status" value="1"/>
</dbReference>
<protein>
    <submittedName>
        <fullName evidence="8">LPXTG cell wall anchor domain-containing protein</fullName>
    </submittedName>
</protein>
<feature type="transmembrane region" description="Helical" evidence="5">
    <location>
        <begin position="219"/>
        <end position="237"/>
    </location>
</feature>
<gene>
    <name evidence="8" type="ORF">WJX64_11285</name>
</gene>
<accession>A0ABU9W553</accession>
<feature type="signal peptide" evidence="6">
    <location>
        <begin position="1"/>
        <end position="34"/>
    </location>
</feature>
<name>A0ABU9W553_9MICO</name>
<keyword evidence="9" id="KW-1185">Reference proteome</keyword>
<dbReference type="EMBL" id="JBCLVG010000002">
    <property type="protein sequence ID" value="MEN1947131.1"/>
    <property type="molecule type" value="Genomic_DNA"/>
</dbReference>
<evidence type="ECO:0000313" key="9">
    <source>
        <dbReference type="Proteomes" id="UP001425155"/>
    </source>
</evidence>
<keyword evidence="3 6" id="KW-0732">Signal</keyword>
<keyword evidence="2" id="KW-0964">Secreted</keyword>